<keyword evidence="4" id="KW-1185">Reference proteome</keyword>
<feature type="compositionally biased region" description="Low complexity" evidence="2">
    <location>
        <begin position="554"/>
        <end position="571"/>
    </location>
</feature>
<dbReference type="EMBL" id="JWZX01000208">
    <property type="protein sequence ID" value="KOO53485.1"/>
    <property type="molecule type" value="Genomic_DNA"/>
</dbReference>
<accession>A0A0M0LR12</accession>
<feature type="region of interest" description="Disordered" evidence="2">
    <location>
        <begin position="554"/>
        <end position="586"/>
    </location>
</feature>
<feature type="region of interest" description="Disordered" evidence="2">
    <location>
        <begin position="259"/>
        <end position="318"/>
    </location>
</feature>
<dbReference type="Proteomes" id="UP000037460">
    <property type="component" value="Unassembled WGS sequence"/>
</dbReference>
<feature type="coiled-coil region" evidence="1">
    <location>
        <begin position="5"/>
        <end position="39"/>
    </location>
</feature>
<proteinExistence type="predicted"/>
<evidence type="ECO:0000313" key="3">
    <source>
        <dbReference type="EMBL" id="KOO53485.1"/>
    </source>
</evidence>
<name>A0A0M0LR12_9EUKA</name>
<comment type="caution">
    <text evidence="3">The sequence shown here is derived from an EMBL/GenBank/DDBJ whole genome shotgun (WGS) entry which is preliminary data.</text>
</comment>
<dbReference type="AlphaFoldDB" id="A0A0M0LR12"/>
<evidence type="ECO:0000256" key="1">
    <source>
        <dbReference type="SAM" id="Coils"/>
    </source>
</evidence>
<feature type="coiled-coil region" evidence="1">
    <location>
        <begin position="85"/>
        <end position="137"/>
    </location>
</feature>
<feature type="coiled-coil region" evidence="1">
    <location>
        <begin position="186"/>
        <end position="213"/>
    </location>
</feature>
<gene>
    <name evidence="3" type="ORF">Ctob_008432</name>
</gene>
<sequence>MSDLYREAAAAAERAEERAERLQLKLDEQVALNGQLRRQLRESSSSAQQVASQLRLLQGAPGSSDATCISVAGLQRTVTVLRDRVDVEKKAANAAQAECANLEKRLSSGARERQALLASQQELRSELQRRTTELERLTSIMRESGQVREETAGQVTNLNVTRTREQQRYEKEIAELKAALELAAGGSGARSTLRALERQLDEQRRRADAAEAGRLAAISQTRQMLAAVCTLAELPPPTLGPRQQATVRLRETIRELRRASGEAAGDGAGDGAGEGAGEGGLPPTVGDGDSERDDETASDSAAHPPSPPGASLGAADAAGSSAELSREIARCLELLGRRLRSVASPAQKPTGALAEMNGAAAQSPDSTRRSGHGRGCGGRGARRQAPQWLATPSDGRERACVVLHEYEAKVAKASAAHDGRARFSAAFDATLAQRRGEKPPSELRLATEAAAAEHRRGAREASERRLQRRAALEAQQQAVAEAEAAEEASRLPRALEVATRALRLATPGLEAVAALEVLREAQAGPRLSAAQLEEVVAAAKQELQIAALAAPTAAPASAPAPPAAQAGSASPVSTAESPPSPPPLTRDQIKAQYLDRLTANERHEAMDNTRTGILVLNSAQDRDAPTAGRITLGRGARGIGRGGGLSLMM</sequence>
<evidence type="ECO:0000256" key="2">
    <source>
        <dbReference type="SAM" id="MobiDB-lite"/>
    </source>
</evidence>
<evidence type="ECO:0000313" key="4">
    <source>
        <dbReference type="Proteomes" id="UP000037460"/>
    </source>
</evidence>
<keyword evidence="1" id="KW-0175">Coiled coil</keyword>
<reference evidence="4" key="1">
    <citation type="journal article" date="2015" name="PLoS Genet.">
        <title>Genome Sequence and Transcriptome Analyses of Chrysochromulina tobin: Metabolic Tools for Enhanced Algal Fitness in the Prominent Order Prymnesiales (Haptophyceae).</title>
        <authorList>
            <person name="Hovde B.T."/>
            <person name="Deodato C.R."/>
            <person name="Hunsperger H.M."/>
            <person name="Ryken S.A."/>
            <person name="Yost W."/>
            <person name="Jha R.K."/>
            <person name="Patterson J."/>
            <person name="Monnat R.J. Jr."/>
            <person name="Barlow S.B."/>
            <person name="Starkenburg S.R."/>
            <person name="Cattolico R.A."/>
        </authorList>
    </citation>
    <scope>NUCLEOTIDE SEQUENCE</scope>
    <source>
        <strain evidence="4">CCMP291</strain>
    </source>
</reference>
<feature type="compositionally biased region" description="Gly residues" evidence="2">
    <location>
        <begin position="264"/>
        <end position="280"/>
    </location>
</feature>
<feature type="region of interest" description="Disordered" evidence="2">
    <location>
        <begin position="342"/>
        <end position="394"/>
    </location>
</feature>
<organism evidence="3 4">
    <name type="scientific">Chrysochromulina tobinii</name>
    <dbReference type="NCBI Taxonomy" id="1460289"/>
    <lineage>
        <taxon>Eukaryota</taxon>
        <taxon>Haptista</taxon>
        <taxon>Haptophyta</taxon>
        <taxon>Prymnesiophyceae</taxon>
        <taxon>Prymnesiales</taxon>
        <taxon>Chrysochromulinaceae</taxon>
        <taxon>Chrysochromulina</taxon>
    </lineage>
</organism>
<feature type="compositionally biased region" description="Low complexity" evidence="2">
    <location>
        <begin position="298"/>
        <end position="318"/>
    </location>
</feature>
<feature type="compositionally biased region" description="Acidic residues" evidence="2">
    <location>
        <begin position="288"/>
        <end position="297"/>
    </location>
</feature>
<protein>
    <submittedName>
        <fullName evidence="3">Uncharacterized protein</fullName>
    </submittedName>
</protein>